<organism evidence="1">
    <name type="scientific">Eutreptiella gymnastica</name>
    <dbReference type="NCBI Taxonomy" id="73025"/>
    <lineage>
        <taxon>Eukaryota</taxon>
        <taxon>Discoba</taxon>
        <taxon>Euglenozoa</taxon>
        <taxon>Euglenida</taxon>
        <taxon>Spirocuta</taxon>
        <taxon>Euglenophyceae</taxon>
        <taxon>Eutreptiales</taxon>
        <taxon>Eutreptiaceae</taxon>
        <taxon>Eutreptiella</taxon>
    </lineage>
</organism>
<gene>
    <name evidence="1" type="ORF">EGYM00392_LOCUS16312</name>
</gene>
<name>A0A7S1IA09_9EUGL</name>
<protein>
    <submittedName>
        <fullName evidence="1">Uncharacterized protein</fullName>
    </submittedName>
</protein>
<sequence length="147" mass="16631">MVLVDREDAGDLYSLDVSVPDAEKERWAQELERAAKELYLEYHSGVWDCEMEEADKLPYQHEVLKQTALHLNTMSDIVGNNAGELYREELRRYATCLANASMHYGLQGANRAAVIGKLSATTLSNIGLQLYQHWRIGKRCHTQGGYG</sequence>
<dbReference type="AlphaFoldDB" id="A0A7S1IA09"/>
<evidence type="ECO:0000313" key="1">
    <source>
        <dbReference type="EMBL" id="CAD9005225.1"/>
    </source>
</evidence>
<proteinExistence type="predicted"/>
<accession>A0A7S1IA09</accession>
<reference evidence="1" key="1">
    <citation type="submission" date="2021-01" db="EMBL/GenBank/DDBJ databases">
        <authorList>
            <person name="Corre E."/>
            <person name="Pelletier E."/>
            <person name="Niang G."/>
            <person name="Scheremetjew M."/>
            <person name="Finn R."/>
            <person name="Kale V."/>
            <person name="Holt S."/>
            <person name="Cochrane G."/>
            <person name="Meng A."/>
            <person name="Brown T."/>
            <person name="Cohen L."/>
        </authorList>
    </citation>
    <scope>NUCLEOTIDE SEQUENCE</scope>
    <source>
        <strain evidence="1">NIES-381</strain>
    </source>
</reference>
<dbReference type="EMBL" id="HBGA01044701">
    <property type="protein sequence ID" value="CAD9005225.1"/>
    <property type="molecule type" value="Transcribed_RNA"/>
</dbReference>